<reference evidence="10" key="2">
    <citation type="submission" date="2016-09" db="EMBL/GenBank/DDBJ databases">
        <authorList>
            <person name="Capua I."/>
            <person name="De Benedictis P."/>
            <person name="Joannis T."/>
            <person name="Lombin L.H."/>
            <person name="Cattoli G."/>
        </authorList>
    </citation>
    <scope>NUCLEOTIDE SEQUENCE</scope>
    <source>
        <strain evidence="10">16517</strain>
        <strain evidence="9">8512</strain>
    </source>
</reference>
<dbReference type="Pfam" id="PF00096">
    <property type="entry name" value="zf-C2H2"/>
    <property type="match status" value="2"/>
</dbReference>
<keyword evidence="5" id="KW-0539">Nucleus</keyword>
<evidence type="ECO:0000313" key="9">
    <source>
        <dbReference type="EMBL" id="AHA51301.1"/>
    </source>
</evidence>
<feature type="region of interest" description="Disordered" evidence="7">
    <location>
        <begin position="284"/>
        <end position="305"/>
    </location>
</feature>
<dbReference type="SUPFAM" id="SSF57667">
    <property type="entry name" value="beta-beta-alpha zinc fingers"/>
    <property type="match status" value="3"/>
</dbReference>
<keyword evidence="3 6" id="KW-0863">Zinc-finger</keyword>
<evidence type="ECO:0000256" key="2">
    <source>
        <dbReference type="ARBA" id="ARBA00022737"/>
    </source>
</evidence>
<dbReference type="EMBL" id="KF317369">
    <property type="protein sequence ID" value="AHA51301.1"/>
    <property type="molecule type" value="mRNA"/>
</dbReference>
<dbReference type="GO" id="GO:0000981">
    <property type="term" value="F:DNA-binding transcription factor activity, RNA polymerase II-specific"/>
    <property type="evidence" value="ECO:0007669"/>
    <property type="project" value="TreeGrafter"/>
</dbReference>
<dbReference type="GO" id="GO:0008270">
    <property type="term" value="F:zinc ion binding"/>
    <property type="evidence" value="ECO:0007669"/>
    <property type="project" value="UniProtKB-KW"/>
</dbReference>
<feature type="domain" description="C2H2-type" evidence="8">
    <location>
        <begin position="415"/>
        <end position="442"/>
    </location>
</feature>
<protein>
    <submittedName>
        <fullName evidence="10">Zf-H2C2_2 domain-containing protein</fullName>
    </submittedName>
</protein>
<dbReference type="FunFam" id="3.30.160.60:FF:000125">
    <property type="entry name" value="Putative zinc finger protein 143"/>
    <property type="match status" value="1"/>
</dbReference>
<keyword evidence="4" id="KW-0862">Zinc</keyword>
<dbReference type="InterPro" id="IPR036236">
    <property type="entry name" value="Znf_C2H2_sf"/>
</dbReference>
<evidence type="ECO:0000256" key="1">
    <source>
        <dbReference type="ARBA" id="ARBA00022723"/>
    </source>
</evidence>
<organism evidence="10">
    <name type="scientific">Charistephane fugiens</name>
    <dbReference type="NCBI Taxonomy" id="140462"/>
    <lineage>
        <taxon>Eukaryota</taxon>
        <taxon>Metazoa</taxon>
        <taxon>Ctenophora</taxon>
        <taxon>Tentaculata</taxon>
        <taxon>Cydippida</taxon>
        <taxon>Mertensiidae</taxon>
        <taxon>Charistephane</taxon>
    </lineage>
</organism>
<dbReference type="EMBL" id="KF317370">
    <property type="protein sequence ID" value="AHA51302.1"/>
    <property type="molecule type" value="mRNA"/>
</dbReference>
<accession>V9PPN4</accession>
<feature type="region of interest" description="Disordered" evidence="7">
    <location>
        <begin position="1"/>
        <end position="22"/>
    </location>
</feature>
<dbReference type="GO" id="GO:0005667">
    <property type="term" value="C:transcription regulator complex"/>
    <property type="evidence" value="ECO:0007669"/>
    <property type="project" value="TreeGrafter"/>
</dbReference>
<feature type="compositionally biased region" description="Polar residues" evidence="7">
    <location>
        <begin position="291"/>
        <end position="302"/>
    </location>
</feature>
<proteinExistence type="evidence at transcript level"/>
<dbReference type="PROSITE" id="PS50157">
    <property type="entry name" value="ZINC_FINGER_C2H2_2"/>
    <property type="match status" value="4"/>
</dbReference>
<dbReference type="GO" id="GO:0000785">
    <property type="term" value="C:chromatin"/>
    <property type="evidence" value="ECO:0007669"/>
    <property type="project" value="TreeGrafter"/>
</dbReference>
<evidence type="ECO:0000259" key="8">
    <source>
        <dbReference type="PROSITE" id="PS50157"/>
    </source>
</evidence>
<evidence type="ECO:0000256" key="7">
    <source>
        <dbReference type="SAM" id="MobiDB-lite"/>
    </source>
</evidence>
<feature type="domain" description="C2H2-type" evidence="8">
    <location>
        <begin position="357"/>
        <end position="384"/>
    </location>
</feature>
<dbReference type="GO" id="GO:0000978">
    <property type="term" value="F:RNA polymerase II cis-regulatory region sequence-specific DNA binding"/>
    <property type="evidence" value="ECO:0007669"/>
    <property type="project" value="TreeGrafter"/>
</dbReference>
<dbReference type="PANTHER" id="PTHR14003:SF23">
    <property type="entry name" value="ZINC FINGER PROTEIN 143"/>
    <property type="match status" value="1"/>
</dbReference>
<dbReference type="SMART" id="SM00355">
    <property type="entry name" value="ZnF_C2H2"/>
    <property type="match status" value="5"/>
</dbReference>
<evidence type="ECO:0000313" key="10">
    <source>
        <dbReference type="EMBL" id="AHA51302.1"/>
    </source>
</evidence>
<feature type="domain" description="C2H2-type" evidence="8">
    <location>
        <begin position="385"/>
        <end position="414"/>
    </location>
</feature>
<evidence type="ECO:0000256" key="6">
    <source>
        <dbReference type="PROSITE-ProRule" id="PRU00042"/>
    </source>
</evidence>
<dbReference type="GO" id="GO:0031519">
    <property type="term" value="C:PcG protein complex"/>
    <property type="evidence" value="ECO:0007669"/>
    <property type="project" value="TreeGrafter"/>
</dbReference>
<dbReference type="FunFam" id="3.30.160.60:FF:002005">
    <property type="entry name" value="Zinc finger protein 200"/>
    <property type="match status" value="1"/>
</dbReference>
<evidence type="ECO:0000256" key="4">
    <source>
        <dbReference type="ARBA" id="ARBA00022833"/>
    </source>
</evidence>
<name>V9PPN4_9METZ</name>
<sequence length="521" mass="59072">MLHQGCKPTATKSNTDDPCNEPCSSTTTLLDSGKAFEDTNKCDLERLEEHVLFSEKDKVDNYYYPSMSYSALLSTRSPDRYGLYNLRSPNRPISSIGSPDFQYGSGNHSPVCSKVAVELLGSDNARYDTDMSQSDGDVGKDNSYQITSWENKWFDHAALVGRFMAEDLVTQDMLSTDCAMDAHNNRSNKECSDQSSRATPHKLTRLQNAQESTSHLPNKVVDKACLFCEPIDWTEIPATNVLDGQTQIMDSMEDLVEEHTNNNLTTVERDCIIDVTKVDLQNHDTSDIPKSASNAADSTTLDSTKECSDDGDKINDECTAANTSQIYRCTFNGCEAQFSKAPVRWYHYRSEHSTYRFECEYCKKKFIKKQHLDIHIRTHLKIKDYQCMHAGCGASFLTAQHLRNHNKIHTGEKPFECSECGKSFREKSTLKKHVLTHSHVKRYKCEDCDKWFAQSSSRTQHRKRFHNLEHYTNSSKVKDTTKSLAISDNSTNSTSASVNSKEMEIVEIVDFCEIDDCLKHS</sequence>
<evidence type="ECO:0000256" key="3">
    <source>
        <dbReference type="ARBA" id="ARBA00022771"/>
    </source>
</evidence>
<dbReference type="PROSITE" id="PS00028">
    <property type="entry name" value="ZINC_FINGER_C2H2_1"/>
    <property type="match status" value="4"/>
</dbReference>
<dbReference type="PANTHER" id="PTHR14003">
    <property type="entry name" value="TRANSCRIPTIONAL REPRESSOR PROTEIN YY"/>
    <property type="match status" value="1"/>
</dbReference>
<dbReference type="InterPro" id="IPR013087">
    <property type="entry name" value="Znf_C2H2_type"/>
</dbReference>
<dbReference type="AlphaFoldDB" id="V9PPN4"/>
<reference evidence="10" key="1">
    <citation type="journal article" date="2013" name="Science">
        <title>The genome of the ctenophore Mnemiopsis leidyi and its implications for cell type evolution.</title>
        <authorList>
            <consortium name="NISC Comparative Sequencing Program"/>
            <person name="Ryan J.F."/>
            <person name="Pang K."/>
            <person name="Schnitzler C.E."/>
            <person name="Nguyen A.D."/>
            <person name="Moreland R.T."/>
            <person name="Simmons D.K."/>
            <person name="Koch B.J."/>
            <person name="Francis W.R."/>
            <person name="Havlak P."/>
            <person name="Smith S.A."/>
            <person name="Putnam N.H."/>
            <person name="Haddock S.H."/>
            <person name="Dunn C.W."/>
            <person name="Wolfsberg T.G."/>
            <person name="Mullikin J.C."/>
            <person name="Martindale M.Q."/>
            <person name="Baxevanis A.D."/>
        </authorList>
    </citation>
    <scope>NUCLEOTIDE SEQUENCE</scope>
    <source>
        <strain evidence="10">16517</strain>
        <strain evidence="9">8512</strain>
    </source>
</reference>
<evidence type="ECO:0000256" key="5">
    <source>
        <dbReference type="ARBA" id="ARBA00023242"/>
    </source>
</evidence>
<keyword evidence="2" id="KW-0677">Repeat</keyword>
<feature type="domain" description="C2H2-type" evidence="8">
    <location>
        <begin position="443"/>
        <end position="471"/>
    </location>
</feature>
<dbReference type="Gene3D" id="3.30.160.60">
    <property type="entry name" value="Classic Zinc Finger"/>
    <property type="match status" value="4"/>
</dbReference>
<feature type="compositionally biased region" description="Polar residues" evidence="7">
    <location>
        <begin position="10"/>
        <end position="22"/>
    </location>
</feature>
<keyword evidence="1" id="KW-0479">Metal-binding</keyword>